<organism evidence="1">
    <name type="scientific">marine sediment metagenome</name>
    <dbReference type="NCBI Taxonomy" id="412755"/>
    <lineage>
        <taxon>unclassified sequences</taxon>
        <taxon>metagenomes</taxon>
        <taxon>ecological metagenomes</taxon>
    </lineage>
</organism>
<accession>A0A0F9L1R8</accession>
<evidence type="ECO:0000313" key="1">
    <source>
        <dbReference type="EMBL" id="KKM28188.1"/>
    </source>
</evidence>
<comment type="caution">
    <text evidence="1">The sequence shown here is derived from an EMBL/GenBank/DDBJ whole genome shotgun (WGS) entry which is preliminary data.</text>
</comment>
<proteinExistence type="predicted"/>
<name>A0A0F9L1R8_9ZZZZ</name>
<reference evidence="1" key="1">
    <citation type="journal article" date="2015" name="Nature">
        <title>Complex archaea that bridge the gap between prokaryotes and eukaryotes.</title>
        <authorList>
            <person name="Spang A."/>
            <person name="Saw J.H."/>
            <person name="Jorgensen S.L."/>
            <person name="Zaremba-Niedzwiedzka K."/>
            <person name="Martijn J."/>
            <person name="Lind A.E."/>
            <person name="van Eijk R."/>
            <person name="Schleper C."/>
            <person name="Guy L."/>
            <person name="Ettema T.J."/>
        </authorList>
    </citation>
    <scope>NUCLEOTIDE SEQUENCE</scope>
</reference>
<protein>
    <submittedName>
        <fullName evidence="1">Uncharacterized protein</fullName>
    </submittedName>
</protein>
<dbReference type="AlphaFoldDB" id="A0A0F9L1R8"/>
<sequence length="92" mass="10987">MKIIDVTPIKGHVVETDSTDQFYFQYIRYSADNWFVRMGESDEPLYDCEKIETLFQEYIKNNMEETDCSFCEERRQTGCDYCCYCGNNLNKN</sequence>
<dbReference type="EMBL" id="LAZR01012172">
    <property type="protein sequence ID" value="KKM28188.1"/>
    <property type="molecule type" value="Genomic_DNA"/>
</dbReference>
<gene>
    <name evidence="1" type="ORF">LCGC14_1567170</name>
</gene>